<comment type="caution">
    <text evidence="1">The sequence shown here is derived from an EMBL/GenBank/DDBJ whole genome shotgun (WGS) entry which is preliminary data.</text>
</comment>
<dbReference type="InterPro" id="IPR008928">
    <property type="entry name" value="6-hairpin_glycosidase_sf"/>
</dbReference>
<proteinExistence type="predicted"/>
<reference evidence="1" key="1">
    <citation type="submission" date="2019-03" db="EMBL/GenBank/DDBJ databases">
        <title>Single cell metagenomics reveals metabolic interactions within the superorganism composed of flagellate Streblomastix strix and complex community of Bacteroidetes bacteria on its surface.</title>
        <authorList>
            <person name="Treitli S.C."/>
            <person name="Kolisko M."/>
            <person name="Husnik F."/>
            <person name="Keeling P."/>
            <person name="Hampl V."/>
        </authorList>
    </citation>
    <scope>NUCLEOTIDE SEQUENCE</scope>
    <source>
        <strain evidence="1">STM</strain>
    </source>
</reference>
<organism evidence="1">
    <name type="scientific">termite gut metagenome</name>
    <dbReference type="NCBI Taxonomy" id="433724"/>
    <lineage>
        <taxon>unclassified sequences</taxon>
        <taxon>metagenomes</taxon>
        <taxon>organismal metagenomes</taxon>
    </lineage>
</organism>
<dbReference type="SUPFAM" id="SSF48208">
    <property type="entry name" value="Six-hairpin glycosidases"/>
    <property type="match status" value="1"/>
</dbReference>
<sequence length="93" mass="10464">GWDYPMSAMAAARMGMPERAIEALLMNRRTNTYLSNGHNFQNNHLRIYLPGNGGLLTAIAMMCTGWDGSENNLPGFPHNGQWNVKWEGLQRMP</sequence>
<protein>
    <submittedName>
        <fullName evidence="1">Uncharacterized protein</fullName>
    </submittedName>
</protein>
<dbReference type="AlphaFoldDB" id="A0A5J4P6B0"/>
<dbReference type="EMBL" id="SNRY01011130">
    <property type="protein sequence ID" value="KAA6304906.1"/>
    <property type="molecule type" value="Genomic_DNA"/>
</dbReference>
<accession>A0A5J4P6B0</accession>
<feature type="non-terminal residue" evidence="1">
    <location>
        <position position="1"/>
    </location>
</feature>
<evidence type="ECO:0000313" key="1">
    <source>
        <dbReference type="EMBL" id="KAA6304906.1"/>
    </source>
</evidence>
<dbReference type="GO" id="GO:0005975">
    <property type="term" value="P:carbohydrate metabolic process"/>
    <property type="evidence" value="ECO:0007669"/>
    <property type="project" value="InterPro"/>
</dbReference>
<name>A0A5J4P6B0_9ZZZZ</name>
<gene>
    <name evidence="1" type="ORF">EZS27_043443</name>
</gene>